<gene>
    <name evidence="4" type="ORF">V7S43_012206</name>
</gene>
<keyword evidence="5" id="KW-1185">Reference proteome</keyword>
<dbReference type="SMART" id="SM00343">
    <property type="entry name" value="ZnF_C2HC"/>
    <property type="match status" value="2"/>
</dbReference>
<accession>A0ABD3F918</accession>
<dbReference type="Pfam" id="PF00098">
    <property type="entry name" value="zf-CCHC"/>
    <property type="match status" value="2"/>
</dbReference>
<keyword evidence="1" id="KW-0862">Zinc</keyword>
<dbReference type="GO" id="GO:0008270">
    <property type="term" value="F:zinc ion binding"/>
    <property type="evidence" value="ECO:0007669"/>
    <property type="project" value="UniProtKB-KW"/>
</dbReference>
<dbReference type="InterPro" id="IPR036875">
    <property type="entry name" value="Znf_CCHC_sf"/>
</dbReference>
<keyword evidence="1" id="KW-0479">Metal-binding</keyword>
<reference evidence="4 5" key="1">
    <citation type="submission" date="2024-09" db="EMBL/GenBank/DDBJ databases">
        <title>Genome sequencing and assembly of Phytophthora oleae, isolate VK10A, causative agent of rot of olive drupes.</title>
        <authorList>
            <person name="Conti Taguali S."/>
            <person name="Riolo M."/>
            <person name="La Spada F."/>
            <person name="Cacciola S.O."/>
            <person name="Dionisio G."/>
        </authorList>
    </citation>
    <scope>NUCLEOTIDE SEQUENCE [LARGE SCALE GENOMIC DNA]</scope>
    <source>
        <strain evidence="4 5">VK10A</strain>
    </source>
</reference>
<dbReference type="EMBL" id="JBIMZQ010000030">
    <property type="protein sequence ID" value="KAL3662804.1"/>
    <property type="molecule type" value="Genomic_DNA"/>
</dbReference>
<evidence type="ECO:0000256" key="1">
    <source>
        <dbReference type="PROSITE-ProRule" id="PRU00047"/>
    </source>
</evidence>
<name>A0ABD3F918_9STRA</name>
<sequence length="343" mass="36897">MTCRRCGEYGHIVPECEQTGGRGVQNGRNQGAPSYKCYFCGEMGHTIARCPTIAVLKGLEEGEERAIPSSSLGEGSGGNVRLEVRAKNEPVAGAEVSVKETVTSEKTVKAVRKNQKKGMRKKFLVVGTEEEGDIAVVTDDNNRERTVVKSGDEMKRTVEKEKRSVVRPSTKKKETVVRPCNGTEKERTVKGPCKLKKETKNDTKDSVVRPKNAVKERVVGPENEKRKTATRSSEEKGQSKKSGGKKNSEVQKAASRPGRVRFADVVVDQLDAEDKERRAESARGPTAAVASPSTVPKDPREELPPVANCGPMQEVVAAGGTCEGAVGGDYGLTCGGNGAEPRT</sequence>
<dbReference type="PROSITE" id="PS50158">
    <property type="entry name" value="ZF_CCHC"/>
    <property type="match status" value="2"/>
</dbReference>
<protein>
    <recommendedName>
        <fullName evidence="3">CCHC-type domain-containing protein</fullName>
    </recommendedName>
</protein>
<evidence type="ECO:0000256" key="2">
    <source>
        <dbReference type="SAM" id="MobiDB-lite"/>
    </source>
</evidence>
<evidence type="ECO:0000313" key="5">
    <source>
        <dbReference type="Proteomes" id="UP001632037"/>
    </source>
</evidence>
<dbReference type="AlphaFoldDB" id="A0ABD3F918"/>
<keyword evidence="1" id="KW-0863">Zinc-finger</keyword>
<feature type="compositionally biased region" description="Basic and acidic residues" evidence="2">
    <location>
        <begin position="183"/>
        <end position="238"/>
    </location>
</feature>
<feature type="region of interest" description="Disordered" evidence="2">
    <location>
        <begin position="154"/>
        <end position="307"/>
    </location>
</feature>
<dbReference type="SUPFAM" id="SSF57756">
    <property type="entry name" value="Retrovirus zinc finger-like domains"/>
    <property type="match status" value="1"/>
</dbReference>
<feature type="compositionally biased region" description="Basic and acidic residues" evidence="2">
    <location>
        <begin position="154"/>
        <end position="164"/>
    </location>
</feature>
<evidence type="ECO:0000313" key="4">
    <source>
        <dbReference type="EMBL" id="KAL3662804.1"/>
    </source>
</evidence>
<feature type="compositionally biased region" description="Basic and acidic residues" evidence="2">
    <location>
        <begin position="272"/>
        <end position="281"/>
    </location>
</feature>
<comment type="caution">
    <text evidence="4">The sequence shown here is derived from an EMBL/GenBank/DDBJ whole genome shotgun (WGS) entry which is preliminary data.</text>
</comment>
<proteinExistence type="predicted"/>
<feature type="domain" description="CCHC-type" evidence="3">
    <location>
        <begin position="36"/>
        <end position="51"/>
    </location>
</feature>
<evidence type="ECO:0000259" key="3">
    <source>
        <dbReference type="PROSITE" id="PS50158"/>
    </source>
</evidence>
<organism evidence="4 5">
    <name type="scientific">Phytophthora oleae</name>
    <dbReference type="NCBI Taxonomy" id="2107226"/>
    <lineage>
        <taxon>Eukaryota</taxon>
        <taxon>Sar</taxon>
        <taxon>Stramenopiles</taxon>
        <taxon>Oomycota</taxon>
        <taxon>Peronosporomycetes</taxon>
        <taxon>Peronosporales</taxon>
        <taxon>Peronosporaceae</taxon>
        <taxon>Phytophthora</taxon>
    </lineage>
</organism>
<dbReference type="Gene3D" id="4.10.60.10">
    <property type="entry name" value="Zinc finger, CCHC-type"/>
    <property type="match status" value="1"/>
</dbReference>
<dbReference type="Proteomes" id="UP001632037">
    <property type="component" value="Unassembled WGS sequence"/>
</dbReference>
<dbReference type="InterPro" id="IPR001878">
    <property type="entry name" value="Znf_CCHC"/>
</dbReference>
<feature type="domain" description="CCHC-type" evidence="3">
    <location>
        <begin position="3"/>
        <end position="18"/>
    </location>
</feature>